<name>A0A4Q1KEB6_9FLAO</name>
<protein>
    <recommendedName>
        <fullName evidence="3">Deoxyribose-phosphate aldolase</fullName>
        <ecNumber evidence="3">4.1.2.4</ecNumber>
    </recommendedName>
</protein>
<sequence>MMNIKHYLDSTYLKLPEQAGLTVEENQAVVSQCIQEAIDEGFKLIMIRPDFVKMARQKIDEAGSKVSVGTVIGFPEGTATLDEKLDEAHQAILDGADDLDFVCNYQAFKNGAIDLVKQEILEGTRLGLEHHKIVKWIIEVAALSDDEIIQLSSLIKNVVIANFKEHYYPSVFVKSSTGFYPTEAGKPNGATVPTIIMMLENSSPLPVKAAGGVRSYDEAVEMIKLGVKRIGTSSAKAIANGADGAADY</sequence>
<gene>
    <name evidence="4" type="primary">deoC</name>
    <name evidence="4" type="ORF">EQG61_01010</name>
</gene>
<reference evidence="5" key="1">
    <citation type="submission" date="2019-01" db="EMBL/GenBank/DDBJ databases">
        <title>Cytophagaceae bacterium strain CAR-16.</title>
        <authorList>
            <person name="Chen W.-M."/>
        </authorList>
    </citation>
    <scope>NUCLEOTIDE SEQUENCE [LARGE SCALE GENOMIC DNA]</scope>
    <source>
        <strain evidence="5">WWJ-16</strain>
    </source>
</reference>
<dbReference type="EMBL" id="SBKN01000001">
    <property type="protein sequence ID" value="RXR24048.1"/>
    <property type="molecule type" value="Genomic_DNA"/>
</dbReference>
<dbReference type="AlphaFoldDB" id="A0A4Q1KEB6"/>
<dbReference type="OrthoDB" id="9778711at2"/>
<proteinExistence type="predicted"/>
<keyword evidence="5" id="KW-1185">Reference proteome</keyword>
<dbReference type="Proteomes" id="UP000289857">
    <property type="component" value="Unassembled WGS sequence"/>
</dbReference>
<evidence type="ECO:0000313" key="5">
    <source>
        <dbReference type="Proteomes" id="UP000289857"/>
    </source>
</evidence>
<dbReference type="Gene3D" id="3.20.20.70">
    <property type="entry name" value="Aldolase class I"/>
    <property type="match status" value="1"/>
</dbReference>
<keyword evidence="2" id="KW-0704">Schiff base</keyword>
<evidence type="ECO:0000256" key="3">
    <source>
        <dbReference type="NCBIfam" id="TIGR00126"/>
    </source>
</evidence>
<organism evidence="4 5">
    <name type="scientific">Flavobacterium stagni</name>
    <dbReference type="NCBI Taxonomy" id="2506421"/>
    <lineage>
        <taxon>Bacteria</taxon>
        <taxon>Pseudomonadati</taxon>
        <taxon>Bacteroidota</taxon>
        <taxon>Flavobacteriia</taxon>
        <taxon>Flavobacteriales</taxon>
        <taxon>Flavobacteriaceae</taxon>
        <taxon>Flavobacterium</taxon>
    </lineage>
</organism>
<dbReference type="InterPro" id="IPR011343">
    <property type="entry name" value="DeoC"/>
</dbReference>
<dbReference type="SMART" id="SM01133">
    <property type="entry name" value="DeoC"/>
    <property type="match status" value="1"/>
</dbReference>
<dbReference type="InterPro" id="IPR002915">
    <property type="entry name" value="DeoC/FbaB/LacD_aldolase"/>
</dbReference>
<evidence type="ECO:0000313" key="4">
    <source>
        <dbReference type="EMBL" id="RXR24048.1"/>
    </source>
</evidence>
<dbReference type="NCBIfam" id="TIGR00126">
    <property type="entry name" value="deoC"/>
    <property type="match status" value="1"/>
</dbReference>
<dbReference type="InterPro" id="IPR013785">
    <property type="entry name" value="Aldolase_TIM"/>
</dbReference>
<evidence type="ECO:0000256" key="1">
    <source>
        <dbReference type="ARBA" id="ARBA00022490"/>
    </source>
</evidence>
<accession>A0A4Q1KEB6</accession>
<dbReference type="PANTHER" id="PTHR10889:SF1">
    <property type="entry name" value="DEOXYRIBOSE-PHOSPHATE ALDOLASE"/>
    <property type="match status" value="1"/>
</dbReference>
<keyword evidence="4" id="KW-0456">Lyase</keyword>
<keyword evidence="1" id="KW-0963">Cytoplasm</keyword>
<dbReference type="SUPFAM" id="SSF51569">
    <property type="entry name" value="Aldolase"/>
    <property type="match status" value="1"/>
</dbReference>
<dbReference type="GO" id="GO:0004139">
    <property type="term" value="F:deoxyribose-phosphate aldolase activity"/>
    <property type="evidence" value="ECO:0007669"/>
    <property type="project" value="UniProtKB-UniRule"/>
</dbReference>
<evidence type="ECO:0000256" key="2">
    <source>
        <dbReference type="ARBA" id="ARBA00023270"/>
    </source>
</evidence>
<dbReference type="GO" id="GO:0005737">
    <property type="term" value="C:cytoplasm"/>
    <property type="evidence" value="ECO:0007669"/>
    <property type="project" value="InterPro"/>
</dbReference>
<dbReference type="Pfam" id="PF01791">
    <property type="entry name" value="DeoC"/>
    <property type="match status" value="1"/>
</dbReference>
<dbReference type="EC" id="4.1.2.4" evidence="3"/>
<dbReference type="GO" id="GO:0016052">
    <property type="term" value="P:carbohydrate catabolic process"/>
    <property type="evidence" value="ECO:0007669"/>
    <property type="project" value="TreeGrafter"/>
</dbReference>
<comment type="caution">
    <text evidence="4">The sequence shown here is derived from an EMBL/GenBank/DDBJ whole genome shotgun (WGS) entry which is preliminary data.</text>
</comment>
<dbReference type="GO" id="GO:0009264">
    <property type="term" value="P:deoxyribonucleotide catabolic process"/>
    <property type="evidence" value="ECO:0007669"/>
    <property type="project" value="UniProtKB-UniRule"/>
</dbReference>
<dbReference type="PANTHER" id="PTHR10889">
    <property type="entry name" value="DEOXYRIBOSE-PHOSPHATE ALDOLASE"/>
    <property type="match status" value="1"/>
</dbReference>
<dbReference type="PIRSF" id="PIRSF001357">
    <property type="entry name" value="DeoC"/>
    <property type="match status" value="1"/>
</dbReference>